<dbReference type="GO" id="GO:0004784">
    <property type="term" value="F:superoxide dismutase activity"/>
    <property type="evidence" value="ECO:0007669"/>
    <property type="project" value="UniProtKB-EC"/>
</dbReference>
<comment type="similarity">
    <text evidence="1 6">Belongs to the iron/manganese superoxide dismutase family.</text>
</comment>
<evidence type="ECO:0000313" key="11">
    <source>
        <dbReference type="Proteomes" id="UP000004728"/>
    </source>
</evidence>
<dbReference type="Gene3D" id="1.10.287.990">
    <property type="entry name" value="Fe,Mn superoxide dismutase (SOD) domain"/>
    <property type="match status" value="1"/>
</dbReference>
<feature type="compositionally biased region" description="Polar residues" evidence="7">
    <location>
        <begin position="30"/>
        <end position="41"/>
    </location>
</feature>
<evidence type="ECO:0000256" key="3">
    <source>
        <dbReference type="ARBA" id="ARBA00022723"/>
    </source>
</evidence>
<proteinExistence type="inferred from homology"/>
<dbReference type="PANTHER" id="PTHR42769">
    <property type="entry name" value="SUPEROXIDE DISMUTASE"/>
    <property type="match status" value="1"/>
</dbReference>
<name>F1Z620_9SPHN</name>
<keyword evidence="4 6" id="KW-0560">Oxidoreductase</keyword>
<dbReference type="EC" id="1.15.1.1" evidence="2 6"/>
<sequence>MSTSNRREVLRAMAVAGSVGAALAVGSETAQATAPRSRSPQTQPPLPYAPDALAPAISARTVDFHYNKHHKGYFTNLAKLVTGTPLASASLEEVVLASAGKAEMKAVFNNAAQALNHNLYWQSLTPKGSAPSDALAAAIIRDFGSKAALEGELTKAAVGQFGSGWAWLAADAGKLKVLATMNADTPLTQGMTPLLVIDVWEHAYYLDEQNRRADYLTAILPLLDWAGASLRF</sequence>
<evidence type="ECO:0000256" key="4">
    <source>
        <dbReference type="ARBA" id="ARBA00023002"/>
    </source>
</evidence>
<feature type="binding site" evidence="5">
    <location>
        <position position="202"/>
    </location>
    <ligand>
        <name>Mn(2+)</name>
        <dbReference type="ChEBI" id="CHEBI:29035"/>
    </ligand>
</feature>
<dbReference type="STRING" id="983920.Y88_2241"/>
<feature type="binding site" evidence="5">
    <location>
        <position position="65"/>
    </location>
    <ligand>
        <name>Mn(2+)</name>
        <dbReference type="ChEBI" id="CHEBI:29035"/>
    </ligand>
</feature>
<comment type="catalytic activity">
    <reaction evidence="6">
        <text>2 superoxide + 2 H(+) = H2O2 + O2</text>
        <dbReference type="Rhea" id="RHEA:20696"/>
        <dbReference type="ChEBI" id="CHEBI:15378"/>
        <dbReference type="ChEBI" id="CHEBI:15379"/>
        <dbReference type="ChEBI" id="CHEBI:16240"/>
        <dbReference type="ChEBI" id="CHEBI:18421"/>
        <dbReference type="EC" id="1.15.1.1"/>
    </reaction>
</comment>
<comment type="function">
    <text evidence="6">Destroys radicals which are normally produced within the cells and which are toxic to biological systems.</text>
</comment>
<dbReference type="AlphaFoldDB" id="F1Z620"/>
<feature type="domain" description="Manganese/iron superoxide dismutase N-terminal" evidence="8">
    <location>
        <begin position="44"/>
        <end position="124"/>
    </location>
</feature>
<dbReference type="EMBL" id="AEWJ01000024">
    <property type="protein sequence ID" value="EGD59802.1"/>
    <property type="molecule type" value="Genomic_DNA"/>
</dbReference>
<organism evidence="10 11">
    <name type="scientific">Novosphingobium nitrogenifigens DSM 19370</name>
    <dbReference type="NCBI Taxonomy" id="983920"/>
    <lineage>
        <taxon>Bacteria</taxon>
        <taxon>Pseudomonadati</taxon>
        <taxon>Pseudomonadota</taxon>
        <taxon>Alphaproteobacteria</taxon>
        <taxon>Sphingomonadales</taxon>
        <taxon>Sphingomonadaceae</taxon>
        <taxon>Novosphingobium</taxon>
    </lineage>
</organism>
<dbReference type="GO" id="GO:0046872">
    <property type="term" value="F:metal ion binding"/>
    <property type="evidence" value="ECO:0007669"/>
    <property type="project" value="UniProtKB-KW"/>
</dbReference>
<feature type="region of interest" description="Disordered" evidence="7">
    <location>
        <begin position="30"/>
        <end position="50"/>
    </location>
</feature>
<reference evidence="10 11" key="1">
    <citation type="journal article" date="2012" name="J. Bacteriol.">
        <title>Draft Genome Sequence of Novosphingobium nitrogenifigens Y88T.</title>
        <authorList>
            <person name="Strabala T.J."/>
            <person name="Macdonald L."/>
            <person name="Liu V."/>
            <person name="Smit A.M."/>
        </authorList>
    </citation>
    <scope>NUCLEOTIDE SEQUENCE [LARGE SCALE GENOMIC DNA]</scope>
    <source>
        <strain evidence="10 11">DSM 19370</strain>
    </source>
</reference>
<gene>
    <name evidence="10" type="ORF">Y88_2241</name>
</gene>
<evidence type="ECO:0000256" key="7">
    <source>
        <dbReference type="SAM" id="MobiDB-lite"/>
    </source>
</evidence>
<protein>
    <recommendedName>
        <fullName evidence="2 6">Superoxide dismutase</fullName>
        <ecNumber evidence="2 6">1.15.1.1</ecNumber>
    </recommendedName>
</protein>
<dbReference type="InterPro" id="IPR036314">
    <property type="entry name" value="SOD_C_sf"/>
</dbReference>
<evidence type="ECO:0000256" key="1">
    <source>
        <dbReference type="ARBA" id="ARBA00008714"/>
    </source>
</evidence>
<dbReference type="InterPro" id="IPR036324">
    <property type="entry name" value="Mn/Fe_SOD_N_sf"/>
</dbReference>
<evidence type="ECO:0000259" key="9">
    <source>
        <dbReference type="Pfam" id="PF02777"/>
    </source>
</evidence>
<feature type="binding site" evidence="5">
    <location>
        <position position="198"/>
    </location>
    <ligand>
        <name>Mn(2+)</name>
        <dbReference type="ChEBI" id="CHEBI:29035"/>
    </ligand>
</feature>
<evidence type="ECO:0000256" key="6">
    <source>
        <dbReference type="RuleBase" id="RU000414"/>
    </source>
</evidence>
<dbReference type="HOGENOM" id="CLU_031625_0_1_5"/>
<dbReference type="PANTHER" id="PTHR42769:SF3">
    <property type="entry name" value="SUPEROXIDE DISMUTASE [FE] 2, CHLOROPLASTIC"/>
    <property type="match status" value="1"/>
</dbReference>
<dbReference type="SUPFAM" id="SSF46609">
    <property type="entry name" value="Fe,Mn superoxide dismutase (SOD), N-terminal domain"/>
    <property type="match status" value="1"/>
</dbReference>
<dbReference type="PROSITE" id="PS51318">
    <property type="entry name" value="TAT"/>
    <property type="match status" value="1"/>
</dbReference>
<dbReference type="FunCoup" id="F1Z620">
    <property type="interactions" value="237"/>
</dbReference>
<evidence type="ECO:0000259" key="8">
    <source>
        <dbReference type="Pfam" id="PF00081"/>
    </source>
</evidence>
<dbReference type="Pfam" id="PF02777">
    <property type="entry name" value="Sod_Fe_C"/>
    <property type="match status" value="1"/>
</dbReference>
<dbReference type="RefSeq" id="WP_008069559.1">
    <property type="nucleotide sequence ID" value="NZ_AQWK01000003.1"/>
</dbReference>
<keyword evidence="11" id="KW-1185">Reference proteome</keyword>
<dbReference type="InParanoid" id="F1Z620"/>
<dbReference type="Gene3D" id="3.55.40.20">
    <property type="entry name" value="Iron/manganese superoxide dismutase, C-terminal domain"/>
    <property type="match status" value="1"/>
</dbReference>
<dbReference type="PRINTS" id="PR01703">
    <property type="entry name" value="MNSODISMTASE"/>
</dbReference>
<dbReference type="InterPro" id="IPR006311">
    <property type="entry name" value="TAT_signal"/>
</dbReference>
<feature type="binding site" evidence="5">
    <location>
        <position position="117"/>
    </location>
    <ligand>
        <name>Mn(2+)</name>
        <dbReference type="ChEBI" id="CHEBI:29035"/>
    </ligand>
</feature>
<dbReference type="Pfam" id="PF00081">
    <property type="entry name" value="Sod_Fe_N"/>
    <property type="match status" value="1"/>
</dbReference>
<dbReference type="InterPro" id="IPR019833">
    <property type="entry name" value="Mn/Fe_SOD_BS"/>
</dbReference>
<feature type="domain" description="Manganese/iron superoxide dismutase C-terminal" evidence="9">
    <location>
        <begin position="131"/>
        <end position="228"/>
    </location>
</feature>
<accession>F1Z620</accession>
<keyword evidence="3 5" id="KW-0479">Metal-binding</keyword>
<comment type="caution">
    <text evidence="10">The sequence shown here is derived from an EMBL/GenBank/DDBJ whole genome shotgun (WGS) entry which is preliminary data.</text>
</comment>
<dbReference type="InterPro" id="IPR001189">
    <property type="entry name" value="Mn/Fe_SOD"/>
</dbReference>
<dbReference type="PROSITE" id="PS00088">
    <property type="entry name" value="SOD_MN"/>
    <property type="match status" value="1"/>
</dbReference>
<dbReference type="OrthoDB" id="9803125at2"/>
<evidence type="ECO:0000313" key="10">
    <source>
        <dbReference type="EMBL" id="EGD59802.1"/>
    </source>
</evidence>
<dbReference type="InterPro" id="IPR019832">
    <property type="entry name" value="Mn/Fe_SOD_C"/>
</dbReference>
<dbReference type="Proteomes" id="UP000004728">
    <property type="component" value="Unassembled WGS sequence"/>
</dbReference>
<evidence type="ECO:0000256" key="2">
    <source>
        <dbReference type="ARBA" id="ARBA00012682"/>
    </source>
</evidence>
<dbReference type="InterPro" id="IPR019831">
    <property type="entry name" value="Mn/Fe_SOD_N"/>
</dbReference>
<evidence type="ECO:0000256" key="5">
    <source>
        <dbReference type="PIRSR" id="PIRSR000349-1"/>
    </source>
</evidence>
<dbReference type="PIRSF" id="PIRSF000349">
    <property type="entry name" value="SODismutase"/>
    <property type="match status" value="1"/>
</dbReference>
<dbReference type="SUPFAM" id="SSF54719">
    <property type="entry name" value="Fe,Mn superoxide dismutase (SOD), C-terminal domain"/>
    <property type="match status" value="1"/>
</dbReference>
<dbReference type="eggNOG" id="COG0605">
    <property type="taxonomic scope" value="Bacteria"/>
</dbReference>